<gene>
    <name evidence="3" type="ORF">LWI29_011132</name>
</gene>
<accession>A0AA39W1B9</accession>
<protein>
    <recommendedName>
        <fullName evidence="2">RNase H type-1 domain-containing protein</fullName>
    </recommendedName>
</protein>
<keyword evidence="1" id="KW-1133">Transmembrane helix</keyword>
<reference evidence="3" key="2">
    <citation type="submission" date="2023-06" db="EMBL/GenBank/DDBJ databases">
        <authorList>
            <person name="Swenson N.G."/>
            <person name="Wegrzyn J.L."/>
            <person name="Mcevoy S.L."/>
        </authorList>
    </citation>
    <scope>NUCLEOTIDE SEQUENCE</scope>
    <source>
        <strain evidence="3">NS2018</strain>
        <tissue evidence="3">Leaf</tissue>
    </source>
</reference>
<dbReference type="InterPro" id="IPR044730">
    <property type="entry name" value="RNase_H-like_dom_plant"/>
</dbReference>
<name>A0AA39W1B9_ACESA</name>
<dbReference type="GO" id="GO:0004523">
    <property type="term" value="F:RNA-DNA hybrid ribonuclease activity"/>
    <property type="evidence" value="ECO:0007669"/>
    <property type="project" value="InterPro"/>
</dbReference>
<feature type="domain" description="RNase H type-1" evidence="2">
    <location>
        <begin position="114"/>
        <end position="232"/>
    </location>
</feature>
<evidence type="ECO:0000313" key="3">
    <source>
        <dbReference type="EMBL" id="KAK0600055.1"/>
    </source>
</evidence>
<feature type="transmembrane region" description="Helical" evidence="1">
    <location>
        <begin position="379"/>
        <end position="399"/>
    </location>
</feature>
<dbReference type="InterPro" id="IPR053151">
    <property type="entry name" value="RNase_H-like"/>
</dbReference>
<reference evidence="3" key="1">
    <citation type="journal article" date="2022" name="Plant J.">
        <title>Strategies of tolerance reflected in two North American maple genomes.</title>
        <authorList>
            <person name="McEvoy S.L."/>
            <person name="Sezen U.U."/>
            <person name="Trouern-Trend A."/>
            <person name="McMahon S.M."/>
            <person name="Schaberg P.G."/>
            <person name="Yang J."/>
            <person name="Wegrzyn J.L."/>
            <person name="Swenson N.G."/>
        </authorList>
    </citation>
    <scope>NUCLEOTIDE SEQUENCE</scope>
    <source>
        <strain evidence="3">NS2018</strain>
    </source>
</reference>
<dbReference type="PANTHER" id="PTHR47723">
    <property type="entry name" value="OS05G0353850 PROTEIN"/>
    <property type="match status" value="1"/>
</dbReference>
<dbReference type="Gene3D" id="3.30.420.10">
    <property type="entry name" value="Ribonuclease H-like superfamily/Ribonuclease H"/>
    <property type="match status" value="1"/>
</dbReference>
<dbReference type="AlphaFoldDB" id="A0AA39W1B9"/>
<dbReference type="Proteomes" id="UP001168877">
    <property type="component" value="Unassembled WGS sequence"/>
</dbReference>
<dbReference type="EMBL" id="JAUESC010000003">
    <property type="protein sequence ID" value="KAK0600055.1"/>
    <property type="molecule type" value="Genomic_DNA"/>
</dbReference>
<evidence type="ECO:0000259" key="2">
    <source>
        <dbReference type="Pfam" id="PF13456"/>
    </source>
</evidence>
<evidence type="ECO:0000256" key="1">
    <source>
        <dbReference type="SAM" id="Phobius"/>
    </source>
</evidence>
<evidence type="ECO:0000313" key="4">
    <source>
        <dbReference type="Proteomes" id="UP001168877"/>
    </source>
</evidence>
<dbReference type="GO" id="GO:0003676">
    <property type="term" value="F:nucleic acid binding"/>
    <property type="evidence" value="ECO:0007669"/>
    <property type="project" value="InterPro"/>
</dbReference>
<organism evidence="3 4">
    <name type="scientific">Acer saccharum</name>
    <name type="common">Sugar maple</name>
    <dbReference type="NCBI Taxonomy" id="4024"/>
    <lineage>
        <taxon>Eukaryota</taxon>
        <taxon>Viridiplantae</taxon>
        <taxon>Streptophyta</taxon>
        <taxon>Embryophyta</taxon>
        <taxon>Tracheophyta</taxon>
        <taxon>Spermatophyta</taxon>
        <taxon>Magnoliopsida</taxon>
        <taxon>eudicotyledons</taxon>
        <taxon>Gunneridae</taxon>
        <taxon>Pentapetalae</taxon>
        <taxon>rosids</taxon>
        <taxon>malvids</taxon>
        <taxon>Sapindales</taxon>
        <taxon>Sapindaceae</taxon>
        <taxon>Hippocastanoideae</taxon>
        <taxon>Acereae</taxon>
        <taxon>Acer</taxon>
    </lineage>
</organism>
<dbReference type="InterPro" id="IPR002156">
    <property type="entry name" value="RNaseH_domain"/>
</dbReference>
<dbReference type="InterPro" id="IPR036397">
    <property type="entry name" value="RNaseH_sf"/>
</dbReference>
<sequence>MSSSTRTSGSSYGGQSFASAASLSMSSSTRTSGSSYVGQSFASAVSRSTQTYFLPSKKAVCGAQLGARNRNLGGVANLNVNLPNRGYYNYYPIVWQPLANSWVKANSAGLISNGNPSVTTCGGLFWDSSGKFMGGFSQNLHVETSYFAEVIAAFLVIELAYHKGWKNLWLETDSPLVVHLLKYRDVNVLNLPLNLRQKWSKWIYDVQAKLLYMNFNFTCTFRENNRAAIFMAEIGRHRPEFNWWNWWNIPDHEDLVKIPRQKKGNWVASLSAKATLSCPAPRNSNFGGVANLNVNLPNPQQKKGNWVASLSAKETLSCPAPRNSNFGGVTNLNINLPNPRQRKGNWVASLSAKATLSCPAPAPAPASSTGIVRGLQFSWLKLVIIIQGSLGVISLLIIMKIL</sequence>
<keyword evidence="1" id="KW-0472">Membrane</keyword>
<dbReference type="SUPFAM" id="SSF53098">
    <property type="entry name" value="Ribonuclease H-like"/>
    <property type="match status" value="1"/>
</dbReference>
<keyword evidence="4" id="KW-1185">Reference proteome</keyword>
<dbReference type="CDD" id="cd06222">
    <property type="entry name" value="RNase_H_like"/>
    <property type="match status" value="1"/>
</dbReference>
<dbReference type="InterPro" id="IPR012337">
    <property type="entry name" value="RNaseH-like_sf"/>
</dbReference>
<keyword evidence="1" id="KW-0812">Transmembrane</keyword>
<dbReference type="Pfam" id="PF13456">
    <property type="entry name" value="RVT_3"/>
    <property type="match status" value="1"/>
</dbReference>
<comment type="caution">
    <text evidence="3">The sequence shown here is derived from an EMBL/GenBank/DDBJ whole genome shotgun (WGS) entry which is preliminary data.</text>
</comment>
<dbReference type="PANTHER" id="PTHR47723:SF23">
    <property type="entry name" value="REVERSE TRANSCRIPTASE-LIKE PROTEIN"/>
    <property type="match status" value="1"/>
</dbReference>
<proteinExistence type="predicted"/>